<comment type="similarity">
    <text evidence="2 10">Belongs to the peptidase S8 family.</text>
</comment>
<dbReference type="OrthoDB" id="9798386at2"/>
<feature type="domain" description="Peptidase S8/S53" evidence="13">
    <location>
        <begin position="67"/>
        <end position="326"/>
    </location>
</feature>
<dbReference type="InterPro" id="IPR036852">
    <property type="entry name" value="Peptidase_S8/S53_dom_sf"/>
</dbReference>
<feature type="active site" description="Charge relay system" evidence="10">
    <location>
        <position position="76"/>
    </location>
</feature>
<gene>
    <name evidence="14" type="primary">mycP</name>
    <name evidence="14" type="ORF">BLA24_19540</name>
</gene>
<dbReference type="GO" id="GO:0004252">
    <property type="term" value="F:serine-type endopeptidase activity"/>
    <property type="evidence" value="ECO:0007669"/>
    <property type="project" value="UniProtKB-UniRule"/>
</dbReference>
<keyword evidence="9 12" id="KW-0472">Membrane</keyword>
<dbReference type="InterPro" id="IPR050131">
    <property type="entry name" value="Peptidase_S8_subtilisin-like"/>
</dbReference>
<evidence type="ECO:0000313" key="15">
    <source>
        <dbReference type="Proteomes" id="UP000222531"/>
    </source>
</evidence>
<dbReference type="InterPro" id="IPR023834">
    <property type="entry name" value="T7SS_pept_S8A_mycosin"/>
</dbReference>
<keyword evidence="3" id="KW-1003">Cell membrane</keyword>
<name>A0A2G1XF32_STRCJ</name>
<dbReference type="Proteomes" id="UP000222531">
    <property type="component" value="Unassembled WGS sequence"/>
</dbReference>
<comment type="caution">
    <text evidence="14">The sequence shown here is derived from an EMBL/GenBank/DDBJ whole genome shotgun (WGS) entry which is preliminary data.</text>
</comment>
<evidence type="ECO:0000256" key="11">
    <source>
        <dbReference type="SAM" id="MobiDB-lite"/>
    </source>
</evidence>
<keyword evidence="15" id="KW-1185">Reference proteome</keyword>
<keyword evidence="7 10" id="KW-0720">Serine protease</keyword>
<comment type="subcellular location">
    <subcellularLocation>
        <location evidence="1">Cell membrane</location>
        <topology evidence="1">Single-pass membrane protein</topology>
    </subcellularLocation>
</comment>
<evidence type="ECO:0000256" key="12">
    <source>
        <dbReference type="SAM" id="Phobius"/>
    </source>
</evidence>
<keyword evidence="6 10" id="KW-0378">Hydrolase</keyword>
<evidence type="ECO:0000256" key="7">
    <source>
        <dbReference type="ARBA" id="ARBA00022825"/>
    </source>
</evidence>
<dbReference type="PRINTS" id="PR00723">
    <property type="entry name" value="SUBTILISIN"/>
</dbReference>
<dbReference type="PANTHER" id="PTHR43806:SF11">
    <property type="entry name" value="CEREVISIN-RELATED"/>
    <property type="match status" value="1"/>
</dbReference>
<evidence type="ECO:0000256" key="1">
    <source>
        <dbReference type="ARBA" id="ARBA00004162"/>
    </source>
</evidence>
<keyword evidence="5 12" id="KW-0812">Transmembrane</keyword>
<dbReference type="InterPro" id="IPR000209">
    <property type="entry name" value="Peptidase_S8/S53_dom"/>
</dbReference>
<evidence type="ECO:0000256" key="8">
    <source>
        <dbReference type="ARBA" id="ARBA00022989"/>
    </source>
</evidence>
<evidence type="ECO:0000256" key="4">
    <source>
        <dbReference type="ARBA" id="ARBA00022670"/>
    </source>
</evidence>
<dbReference type="NCBIfam" id="TIGR03921">
    <property type="entry name" value="T7SS_mycosin"/>
    <property type="match status" value="1"/>
</dbReference>
<feature type="active site" description="Charge relay system" evidence="10">
    <location>
        <position position="110"/>
    </location>
</feature>
<dbReference type="EMBL" id="NHZO01000151">
    <property type="protein sequence ID" value="PHQ49837.1"/>
    <property type="molecule type" value="Genomic_DNA"/>
</dbReference>
<sequence>MSEQRAGACTRSKDRAGTTARRSVLIATVAPLIVVAQVVPAQGDGVRARQWYLDAMHAEEMWKQSTGAGVTVAVIDTGVESSVPDLRGRVLQGKDFSGHVGGAESDPHNHGTRVAEFIAGTGKSLSGLGTRGLAPGARIIPLRVSDGTDASNAAEGAEKFGAALASAIRYAAGTEAKVINISMGQDVLTRPLADAVHEATARGKLVFAAVGNSGDAGNAVQYPAALPGVIGVAAVDKTITATKESQRGPQVDLAAPGEDMTAVCANGRDICTSHGTSDAAALASASAALLWSAHPDWTANQVLRVLINTAGGPKSGGRRSDTIGYGVVRPRVALQNPGDPGPPDVSPLSEKPDHSPSPQTPSGRDGQKTGPDSADDGGDGISGSKGAALVVGTSVLVCAVIAIPFIIVRRRRS</sequence>
<reference evidence="14 15" key="1">
    <citation type="journal article" date="2017" name="Biochemistry">
        <title>Identification of the Biosynthetic Pathway for the Antibiotic Bicyclomycin.</title>
        <authorList>
            <person name="Patteson J."/>
            <person name="Cai W."/>
            <person name="Johnson R.A."/>
            <person name="Santa Maria K."/>
            <person name="Li B."/>
        </authorList>
    </citation>
    <scope>NUCLEOTIDE SEQUENCE [LARGE SCALE GENOMIC DNA]</scope>
    <source>
        <strain evidence="14 15">ATCC 21532</strain>
    </source>
</reference>
<dbReference type="Pfam" id="PF00082">
    <property type="entry name" value="Peptidase_S8"/>
    <property type="match status" value="1"/>
</dbReference>
<evidence type="ECO:0000259" key="13">
    <source>
        <dbReference type="Pfam" id="PF00082"/>
    </source>
</evidence>
<dbReference type="SUPFAM" id="SSF52743">
    <property type="entry name" value="Subtilisin-like"/>
    <property type="match status" value="1"/>
</dbReference>
<dbReference type="AlphaFoldDB" id="A0A2G1XF32"/>
<dbReference type="GO" id="GO:0006508">
    <property type="term" value="P:proteolysis"/>
    <property type="evidence" value="ECO:0007669"/>
    <property type="project" value="UniProtKB-KW"/>
</dbReference>
<evidence type="ECO:0000256" key="2">
    <source>
        <dbReference type="ARBA" id="ARBA00011073"/>
    </source>
</evidence>
<dbReference type="GO" id="GO:0005886">
    <property type="term" value="C:plasma membrane"/>
    <property type="evidence" value="ECO:0007669"/>
    <property type="project" value="UniProtKB-SubCell"/>
</dbReference>
<keyword evidence="8 12" id="KW-1133">Transmembrane helix</keyword>
<evidence type="ECO:0000256" key="6">
    <source>
        <dbReference type="ARBA" id="ARBA00022801"/>
    </source>
</evidence>
<dbReference type="InterPro" id="IPR015500">
    <property type="entry name" value="Peptidase_S8_subtilisin-rel"/>
</dbReference>
<accession>A0A2G1XF32</accession>
<evidence type="ECO:0000313" key="14">
    <source>
        <dbReference type="EMBL" id="PHQ49837.1"/>
    </source>
</evidence>
<proteinExistence type="inferred from homology"/>
<feature type="active site" description="Charge relay system" evidence="10">
    <location>
        <position position="277"/>
    </location>
</feature>
<organism evidence="14 15">
    <name type="scientific">Streptomyces cinnamoneus</name>
    <name type="common">Streptoverticillium cinnamoneum</name>
    <dbReference type="NCBI Taxonomy" id="53446"/>
    <lineage>
        <taxon>Bacteria</taxon>
        <taxon>Bacillati</taxon>
        <taxon>Actinomycetota</taxon>
        <taxon>Actinomycetes</taxon>
        <taxon>Kitasatosporales</taxon>
        <taxon>Streptomycetaceae</taxon>
        <taxon>Streptomyces</taxon>
        <taxon>Streptomyces cinnamoneus group</taxon>
    </lineage>
</organism>
<evidence type="ECO:0000256" key="5">
    <source>
        <dbReference type="ARBA" id="ARBA00022692"/>
    </source>
</evidence>
<feature type="region of interest" description="Disordered" evidence="11">
    <location>
        <begin position="332"/>
        <end position="381"/>
    </location>
</feature>
<evidence type="ECO:0000256" key="9">
    <source>
        <dbReference type="ARBA" id="ARBA00023136"/>
    </source>
</evidence>
<protein>
    <submittedName>
        <fullName evidence="14">Type VII secretion-associated serine protease mycosin</fullName>
    </submittedName>
</protein>
<dbReference type="PANTHER" id="PTHR43806">
    <property type="entry name" value="PEPTIDASE S8"/>
    <property type="match status" value="1"/>
</dbReference>
<dbReference type="PROSITE" id="PS51892">
    <property type="entry name" value="SUBTILASE"/>
    <property type="match status" value="1"/>
</dbReference>
<evidence type="ECO:0000256" key="3">
    <source>
        <dbReference type="ARBA" id="ARBA00022475"/>
    </source>
</evidence>
<evidence type="ECO:0000256" key="10">
    <source>
        <dbReference type="PROSITE-ProRule" id="PRU01240"/>
    </source>
</evidence>
<feature type="transmembrane region" description="Helical" evidence="12">
    <location>
        <begin position="387"/>
        <end position="408"/>
    </location>
</feature>
<keyword evidence="4 10" id="KW-0645">Protease</keyword>
<dbReference type="Gene3D" id="3.40.50.200">
    <property type="entry name" value="Peptidase S8/S53 domain"/>
    <property type="match status" value="1"/>
</dbReference>